<dbReference type="InterPro" id="IPR001584">
    <property type="entry name" value="Integrase_cat-core"/>
</dbReference>
<dbReference type="PANTHER" id="PTHR37984:SF5">
    <property type="entry name" value="PROTEIN NYNRIN-LIKE"/>
    <property type="match status" value="1"/>
</dbReference>
<evidence type="ECO:0000313" key="2">
    <source>
        <dbReference type="EMBL" id="KAL0149017.1"/>
    </source>
</evidence>
<dbReference type="Proteomes" id="UP001529510">
    <property type="component" value="Unassembled WGS sequence"/>
</dbReference>
<keyword evidence="3" id="KW-1185">Reference proteome</keyword>
<accession>A0ABD0MJ14</accession>
<comment type="caution">
    <text evidence="2">The sequence shown here is derived from an EMBL/GenBank/DDBJ whole genome shotgun (WGS) entry which is preliminary data.</text>
</comment>
<feature type="non-terminal residue" evidence="2">
    <location>
        <position position="1"/>
    </location>
</feature>
<proteinExistence type="predicted"/>
<dbReference type="PANTHER" id="PTHR37984">
    <property type="entry name" value="PROTEIN CBG26694"/>
    <property type="match status" value="1"/>
</dbReference>
<feature type="non-terminal residue" evidence="2">
    <location>
        <position position="105"/>
    </location>
</feature>
<dbReference type="Gene3D" id="3.30.420.10">
    <property type="entry name" value="Ribonuclease H-like superfamily/Ribonuclease H"/>
    <property type="match status" value="1"/>
</dbReference>
<dbReference type="PROSITE" id="PS50994">
    <property type="entry name" value="INTEGRASE"/>
    <property type="match status" value="1"/>
</dbReference>
<dbReference type="InterPro" id="IPR036397">
    <property type="entry name" value="RNaseH_sf"/>
</dbReference>
<sequence length="105" mass="11837">DKFSRWVEAFPTKKGTAAFTAKVLARDIIPRWGMPHTIDSDQGTHFTGQVCQEVCRLLGIQWHFHCPGHPQSSGMAKRFNRTLKTRLAKYGTTGLTWVDALPLVL</sequence>
<dbReference type="InterPro" id="IPR012337">
    <property type="entry name" value="RNaseH-like_sf"/>
</dbReference>
<feature type="domain" description="Integrase catalytic" evidence="1">
    <location>
        <begin position="1"/>
        <end position="105"/>
    </location>
</feature>
<name>A0ABD0MJ14_CIRMR</name>
<evidence type="ECO:0000259" key="1">
    <source>
        <dbReference type="PROSITE" id="PS50994"/>
    </source>
</evidence>
<evidence type="ECO:0000313" key="3">
    <source>
        <dbReference type="Proteomes" id="UP001529510"/>
    </source>
</evidence>
<dbReference type="EMBL" id="JAMKFB020000556">
    <property type="protein sequence ID" value="KAL0149017.1"/>
    <property type="molecule type" value="Genomic_DNA"/>
</dbReference>
<dbReference type="Pfam" id="PF00665">
    <property type="entry name" value="rve"/>
    <property type="match status" value="1"/>
</dbReference>
<gene>
    <name evidence="2" type="ORF">M9458_055632</name>
</gene>
<reference evidence="2 3" key="1">
    <citation type="submission" date="2024-05" db="EMBL/GenBank/DDBJ databases">
        <title>Genome sequencing and assembly of Indian major carp, Cirrhinus mrigala (Hamilton, 1822).</title>
        <authorList>
            <person name="Mohindra V."/>
            <person name="Chowdhury L.M."/>
            <person name="Lal K."/>
            <person name="Jena J.K."/>
        </authorList>
    </citation>
    <scope>NUCLEOTIDE SEQUENCE [LARGE SCALE GENOMIC DNA]</scope>
    <source>
        <strain evidence="2">CM1030</strain>
        <tissue evidence="2">Blood</tissue>
    </source>
</reference>
<dbReference type="InterPro" id="IPR050951">
    <property type="entry name" value="Retrovirus_Pol_polyprotein"/>
</dbReference>
<dbReference type="SUPFAM" id="SSF53098">
    <property type="entry name" value="Ribonuclease H-like"/>
    <property type="match status" value="1"/>
</dbReference>
<dbReference type="AlphaFoldDB" id="A0ABD0MJ14"/>
<organism evidence="2 3">
    <name type="scientific">Cirrhinus mrigala</name>
    <name type="common">Mrigala</name>
    <dbReference type="NCBI Taxonomy" id="683832"/>
    <lineage>
        <taxon>Eukaryota</taxon>
        <taxon>Metazoa</taxon>
        <taxon>Chordata</taxon>
        <taxon>Craniata</taxon>
        <taxon>Vertebrata</taxon>
        <taxon>Euteleostomi</taxon>
        <taxon>Actinopterygii</taxon>
        <taxon>Neopterygii</taxon>
        <taxon>Teleostei</taxon>
        <taxon>Ostariophysi</taxon>
        <taxon>Cypriniformes</taxon>
        <taxon>Cyprinidae</taxon>
        <taxon>Labeoninae</taxon>
        <taxon>Labeonini</taxon>
        <taxon>Cirrhinus</taxon>
    </lineage>
</organism>
<protein>
    <recommendedName>
        <fullName evidence="1">Integrase catalytic domain-containing protein</fullName>
    </recommendedName>
</protein>